<evidence type="ECO:0000313" key="8">
    <source>
        <dbReference type="Proteomes" id="UP000308199"/>
    </source>
</evidence>
<sequence length="951" mass="103900">MNSFFVVLSVAGAALAQMSVNGASMVAYSSAAASSSGGSYYGNSAPPAATAYASSTAVASYAQYTSPPSSSYDIYSIMPYASMTAGGYSSLSCGYGYTKAYDGSCQAESWYTFSGCYETIIINNVEQCYTQTVTETMTQYNTVTETMTETMTDTNTITATEIMTSTELVPTTRIWVSTEVIDNTITNMYTLTATETETQINIYTQTATETDTETATSIEQETQTQFVTMTDLSTIIQPTTYVSVYVSTDIIDNTMTVENTLTATMTDFMTVISTSLATQIQTETQTDEMTVTQISTMVEPTTYTSVYISTDVINNTMTIENTMTSTLVDSVTYLQTMTATATELETETATATETQTVQDTQLASCLNSCMSSWSLTEGNSDMYNTYASTTSVAYYTTSSSSTYMASATASMLASGSFEGLIQERPSCIEEDKDVSKVLLVELSPIEMEIVSCDATALLNYIRERRFSCLQVIQAHCHVATIAQDLTNCLTEIFFEEALQRAEELDHHLDKTGKLYGPLHGLPVSVKDHIMVEGKDTSTGYIAWCYKSVAKEDAVAVDILRKAGAILFVKTNNPQTLLSLETDNNIFGKTLNPFNRDLTPGGSSGGESALIAFHGSPIGLGTDIGGSIRLPAACTGLYGFKASIGRIPHKGLLGSHDGMDAIVGVLGPIARSARDLSLFCKVMLQYEPWLAEASLLELPWKQNIVEGEGIPSKLCFAILWDDKVFRPDPPILNAMAKCKAMLTAAGHNVIDWMPIDHEEAWDLIVKLYFLDGGREYNAVLMESGEPPVPQTKWIMNQVANGGKPFSVAEIFQLNLQREAFRHKLLKHWNNTKIKTGTGRPVDAIIAPVAPTLAPRHNTTQWWGYTSYWNLADYPAAVFPIGHCANNEGQLWPTLNGNDGLRHRQITDQWDPALHEGLPVCLQLIGRRLNEEKVLGILNVVDKIVNKETLPKT</sequence>
<proteinExistence type="inferred from homology"/>
<evidence type="ECO:0000313" key="7">
    <source>
        <dbReference type="EMBL" id="THH08355.1"/>
    </source>
</evidence>
<feature type="domain" description="Amidase" evidence="6">
    <location>
        <begin position="471"/>
        <end position="933"/>
    </location>
</feature>
<organism evidence="7 8">
    <name type="scientific">Phellinidium pouzarii</name>
    <dbReference type="NCBI Taxonomy" id="167371"/>
    <lineage>
        <taxon>Eukaryota</taxon>
        <taxon>Fungi</taxon>
        <taxon>Dikarya</taxon>
        <taxon>Basidiomycota</taxon>
        <taxon>Agaricomycotina</taxon>
        <taxon>Agaricomycetes</taxon>
        <taxon>Hymenochaetales</taxon>
        <taxon>Hymenochaetaceae</taxon>
        <taxon>Phellinidium</taxon>
    </lineage>
</organism>
<evidence type="ECO:0000256" key="2">
    <source>
        <dbReference type="ARBA" id="ARBA00009199"/>
    </source>
</evidence>
<keyword evidence="8" id="KW-1185">Reference proteome</keyword>
<evidence type="ECO:0000256" key="5">
    <source>
        <dbReference type="SAM" id="SignalP"/>
    </source>
</evidence>
<protein>
    <recommendedName>
        <fullName evidence="3">amidase</fullName>
        <ecNumber evidence="3">3.5.1.4</ecNumber>
    </recommendedName>
</protein>
<comment type="caution">
    <text evidence="7">The sequence shown here is derived from an EMBL/GenBank/DDBJ whole genome shotgun (WGS) entry which is preliminary data.</text>
</comment>
<dbReference type="SUPFAM" id="SSF75304">
    <property type="entry name" value="Amidase signature (AS) enzymes"/>
    <property type="match status" value="1"/>
</dbReference>
<evidence type="ECO:0000256" key="3">
    <source>
        <dbReference type="ARBA" id="ARBA00012922"/>
    </source>
</evidence>
<comment type="similarity">
    <text evidence="2">Belongs to the amidase family.</text>
</comment>
<reference evidence="7 8" key="1">
    <citation type="submission" date="2019-02" db="EMBL/GenBank/DDBJ databases">
        <title>Genome sequencing of the rare red list fungi Phellinidium pouzarii.</title>
        <authorList>
            <person name="Buettner E."/>
            <person name="Kellner H."/>
        </authorList>
    </citation>
    <scope>NUCLEOTIDE SEQUENCE [LARGE SCALE GENOMIC DNA]</scope>
    <source>
        <strain evidence="7 8">DSM 108285</strain>
    </source>
</reference>
<dbReference type="PANTHER" id="PTHR46072">
    <property type="entry name" value="AMIDASE-RELATED-RELATED"/>
    <property type="match status" value="1"/>
</dbReference>
<dbReference type="InterPro" id="IPR020556">
    <property type="entry name" value="Amidase_CS"/>
</dbReference>
<evidence type="ECO:0000256" key="1">
    <source>
        <dbReference type="ARBA" id="ARBA00001311"/>
    </source>
</evidence>
<dbReference type="EMBL" id="SGPK01000103">
    <property type="protein sequence ID" value="THH08355.1"/>
    <property type="molecule type" value="Genomic_DNA"/>
</dbReference>
<evidence type="ECO:0000259" key="6">
    <source>
        <dbReference type="Pfam" id="PF01425"/>
    </source>
</evidence>
<name>A0A4S4LA50_9AGAM</name>
<accession>A0A4S4LA50</accession>
<dbReference type="PROSITE" id="PS00571">
    <property type="entry name" value="AMIDASES"/>
    <property type="match status" value="1"/>
</dbReference>
<dbReference type="AlphaFoldDB" id="A0A4S4LA50"/>
<feature type="chain" id="PRO_5020800594" description="amidase" evidence="5">
    <location>
        <begin position="17"/>
        <end position="951"/>
    </location>
</feature>
<dbReference type="Proteomes" id="UP000308199">
    <property type="component" value="Unassembled WGS sequence"/>
</dbReference>
<dbReference type="Pfam" id="PF01425">
    <property type="entry name" value="Amidase"/>
    <property type="match status" value="1"/>
</dbReference>
<dbReference type="Gene3D" id="3.90.1300.10">
    <property type="entry name" value="Amidase signature (AS) domain"/>
    <property type="match status" value="1"/>
</dbReference>
<comment type="catalytic activity">
    <reaction evidence="1">
        <text>a monocarboxylic acid amide + H2O = a monocarboxylate + NH4(+)</text>
        <dbReference type="Rhea" id="RHEA:12020"/>
        <dbReference type="ChEBI" id="CHEBI:15377"/>
        <dbReference type="ChEBI" id="CHEBI:28938"/>
        <dbReference type="ChEBI" id="CHEBI:35757"/>
        <dbReference type="ChEBI" id="CHEBI:83628"/>
        <dbReference type="EC" id="3.5.1.4"/>
    </reaction>
</comment>
<dbReference type="GO" id="GO:0004040">
    <property type="term" value="F:amidase activity"/>
    <property type="evidence" value="ECO:0007669"/>
    <property type="project" value="UniProtKB-EC"/>
</dbReference>
<dbReference type="InterPro" id="IPR036928">
    <property type="entry name" value="AS_sf"/>
</dbReference>
<dbReference type="InterPro" id="IPR023631">
    <property type="entry name" value="Amidase_dom"/>
</dbReference>
<dbReference type="EC" id="3.5.1.4" evidence="3"/>
<feature type="signal peptide" evidence="5">
    <location>
        <begin position="1"/>
        <end position="16"/>
    </location>
</feature>
<gene>
    <name evidence="7" type="ORF">EW145_g2769</name>
</gene>
<dbReference type="OrthoDB" id="6428749at2759"/>
<keyword evidence="4" id="KW-0378">Hydrolase</keyword>
<keyword evidence="5" id="KW-0732">Signal</keyword>
<evidence type="ECO:0000256" key="4">
    <source>
        <dbReference type="ARBA" id="ARBA00022801"/>
    </source>
</evidence>